<evidence type="ECO:0000256" key="7">
    <source>
        <dbReference type="PROSITE-ProRule" id="PRU01360"/>
    </source>
</evidence>
<dbReference type="Gene3D" id="2.60.40.1120">
    <property type="entry name" value="Carboxypeptidase-like, regulatory domain"/>
    <property type="match status" value="1"/>
</dbReference>
<gene>
    <name evidence="12" type="ORF">E2R65_00670</name>
    <name evidence="11" type="ORF">GGR35_000872</name>
</gene>
<dbReference type="PROSITE" id="PS52016">
    <property type="entry name" value="TONB_DEPENDENT_REC_3"/>
    <property type="match status" value="1"/>
</dbReference>
<keyword evidence="3 7" id="KW-1134">Transmembrane beta strand</keyword>
<dbReference type="InterPro" id="IPR037066">
    <property type="entry name" value="Plug_dom_sf"/>
</dbReference>
<dbReference type="InterPro" id="IPR039426">
    <property type="entry name" value="TonB-dep_rcpt-like"/>
</dbReference>
<dbReference type="SUPFAM" id="SSF56935">
    <property type="entry name" value="Porins"/>
    <property type="match status" value="1"/>
</dbReference>
<dbReference type="Pfam" id="PF14905">
    <property type="entry name" value="OMP_b-brl_3"/>
    <property type="match status" value="1"/>
</dbReference>
<keyword evidence="2 7" id="KW-0813">Transport</keyword>
<dbReference type="Gene3D" id="2.170.130.10">
    <property type="entry name" value="TonB-dependent receptor, plug domain"/>
    <property type="match status" value="1"/>
</dbReference>
<comment type="similarity">
    <text evidence="7">Belongs to the TonB-dependent receptor family.</text>
</comment>
<reference evidence="12 13" key="1">
    <citation type="journal article" date="2016" name="Int. J. Syst. Evol. Microbiol.">
        <title>Proposal of Mucilaginibacter phyllosphaerae sp. nov. isolated from the phyllosphere of Galium album.</title>
        <authorList>
            <person name="Aydogan E.L."/>
            <person name="Busse H.J."/>
            <person name="Moser G."/>
            <person name="Muller C."/>
            <person name="Kampfer P."/>
            <person name="Glaeser S.P."/>
        </authorList>
    </citation>
    <scope>NUCLEOTIDE SEQUENCE [LARGE SCALE GENOMIC DNA]</scope>
    <source>
        <strain evidence="12 13">PP-F2FG21</strain>
    </source>
</reference>
<organism evidence="12 13">
    <name type="scientific">Mucilaginibacter phyllosphaerae</name>
    <dbReference type="NCBI Taxonomy" id="1812349"/>
    <lineage>
        <taxon>Bacteria</taxon>
        <taxon>Pseudomonadati</taxon>
        <taxon>Bacteroidota</taxon>
        <taxon>Sphingobacteriia</taxon>
        <taxon>Sphingobacteriales</taxon>
        <taxon>Sphingobacteriaceae</taxon>
        <taxon>Mucilaginibacter</taxon>
    </lineage>
</organism>
<evidence type="ECO:0000256" key="8">
    <source>
        <dbReference type="SAM" id="SignalP"/>
    </source>
</evidence>
<keyword evidence="14" id="KW-1185">Reference proteome</keyword>
<keyword evidence="5 7" id="KW-0472">Membrane</keyword>
<dbReference type="EMBL" id="JACIEG010000001">
    <property type="protein sequence ID" value="MBB3968286.1"/>
    <property type="molecule type" value="Genomic_DNA"/>
</dbReference>
<reference evidence="11 14" key="3">
    <citation type="submission" date="2020-08" db="EMBL/GenBank/DDBJ databases">
        <title>Genomic Encyclopedia of Type Strains, Phase IV (KMG-IV): sequencing the most valuable type-strain genomes for metagenomic binning, comparative biology and taxonomic classification.</title>
        <authorList>
            <person name="Goeker M."/>
        </authorList>
    </citation>
    <scope>NUCLEOTIDE SEQUENCE [LARGE SCALE GENOMIC DNA]</scope>
    <source>
        <strain evidence="11 14">DSM 100995</strain>
    </source>
</reference>
<evidence type="ECO:0000256" key="1">
    <source>
        <dbReference type="ARBA" id="ARBA00004571"/>
    </source>
</evidence>
<dbReference type="InterPro" id="IPR008969">
    <property type="entry name" value="CarboxyPept-like_regulatory"/>
</dbReference>
<dbReference type="Pfam" id="PF13715">
    <property type="entry name" value="CarbopepD_reg_2"/>
    <property type="match status" value="1"/>
</dbReference>
<feature type="domain" description="Outer membrane protein beta-barrel" evidence="10">
    <location>
        <begin position="578"/>
        <end position="902"/>
    </location>
</feature>
<keyword evidence="8" id="KW-0732">Signal</keyword>
<proteinExistence type="inferred from homology"/>
<dbReference type="InterPro" id="IPR012910">
    <property type="entry name" value="Plug_dom"/>
</dbReference>
<dbReference type="InterPro" id="IPR036942">
    <property type="entry name" value="Beta-barrel_TonB_sf"/>
</dbReference>
<reference evidence="12" key="2">
    <citation type="submission" date="2019-03" db="EMBL/GenBank/DDBJ databases">
        <authorList>
            <person name="Yan Y.-Q."/>
            <person name="Du Z.-J."/>
        </authorList>
    </citation>
    <scope>NUCLEOTIDE SEQUENCE</scope>
    <source>
        <strain evidence="12">PP-F2FG21</strain>
    </source>
</reference>
<feature type="domain" description="TonB-dependent receptor plug" evidence="9">
    <location>
        <begin position="127"/>
        <end position="232"/>
    </location>
</feature>
<dbReference type="Proteomes" id="UP000297248">
    <property type="component" value="Unassembled WGS sequence"/>
</dbReference>
<comment type="caution">
    <text evidence="12">The sequence shown here is derived from an EMBL/GenBank/DDBJ whole genome shotgun (WGS) entry which is preliminary data.</text>
</comment>
<feature type="chain" id="PRO_5044616739" evidence="8">
    <location>
        <begin position="21"/>
        <end position="937"/>
    </location>
</feature>
<protein>
    <submittedName>
        <fullName evidence="12">TonB-dependent receptor</fullName>
    </submittedName>
</protein>
<evidence type="ECO:0000259" key="9">
    <source>
        <dbReference type="Pfam" id="PF07715"/>
    </source>
</evidence>
<keyword evidence="12" id="KW-0675">Receptor</keyword>
<dbReference type="AlphaFoldDB" id="A0A4Y8AJL7"/>
<evidence type="ECO:0000313" key="13">
    <source>
        <dbReference type="Proteomes" id="UP000297248"/>
    </source>
</evidence>
<keyword evidence="6 7" id="KW-0998">Cell outer membrane</keyword>
<dbReference type="GO" id="GO:0009279">
    <property type="term" value="C:cell outer membrane"/>
    <property type="evidence" value="ECO:0007669"/>
    <property type="project" value="UniProtKB-SubCell"/>
</dbReference>
<dbReference type="PANTHER" id="PTHR40980:SF4">
    <property type="entry name" value="TONB-DEPENDENT RECEPTOR-LIKE BETA-BARREL DOMAIN-CONTAINING PROTEIN"/>
    <property type="match status" value="1"/>
</dbReference>
<evidence type="ECO:0000256" key="4">
    <source>
        <dbReference type="ARBA" id="ARBA00022692"/>
    </source>
</evidence>
<keyword evidence="4 7" id="KW-0812">Transmembrane</keyword>
<evidence type="ECO:0000313" key="14">
    <source>
        <dbReference type="Proteomes" id="UP000583101"/>
    </source>
</evidence>
<evidence type="ECO:0000313" key="12">
    <source>
        <dbReference type="EMBL" id="TEW68711.1"/>
    </source>
</evidence>
<dbReference type="Pfam" id="PF07715">
    <property type="entry name" value="Plug"/>
    <property type="match status" value="1"/>
</dbReference>
<evidence type="ECO:0000256" key="3">
    <source>
        <dbReference type="ARBA" id="ARBA00022452"/>
    </source>
</evidence>
<evidence type="ECO:0000256" key="6">
    <source>
        <dbReference type="ARBA" id="ARBA00023237"/>
    </source>
</evidence>
<evidence type="ECO:0000259" key="10">
    <source>
        <dbReference type="Pfam" id="PF14905"/>
    </source>
</evidence>
<comment type="subcellular location">
    <subcellularLocation>
        <location evidence="1 7">Cell outer membrane</location>
        <topology evidence="1 7">Multi-pass membrane protein</topology>
    </subcellularLocation>
</comment>
<dbReference type="Gene3D" id="2.40.170.20">
    <property type="entry name" value="TonB-dependent receptor, beta-barrel domain"/>
    <property type="match status" value="1"/>
</dbReference>
<dbReference type="SUPFAM" id="SSF49464">
    <property type="entry name" value="Carboxypeptidase regulatory domain-like"/>
    <property type="match status" value="1"/>
</dbReference>
<evidence type="ECO:0000256" key="2">
    <source>
        <dbReference type="ARBA" id="ARBA00022448"/>
    </source>
</evidence>
<dbReference type="RefSeq" id="WP_134334551.1">
    <property type="nucleotide sequence ID" value="NZ_BMCZ01000001.1"/>
</dbReference>
<accession>A0A4Y8AJL7</accession>
<dbReference type="InterPro" id="IPR041700">
    <property type="entry name" value="OMP_b-brl_3"/>
</dbReference>
<feature type="signal peptide" evidence="8">
    <location>
        <begin position="1"/>
        <end position="20"/>
    </location>
</feature>
<evidence type="ECO:0000256" key="5">
    <source>
        <dbReference type="ARBA" id="ARBA00023136"/>
    </source>
</evidence>
<dbReference type="EMBL" id="SNQG01000001">
    <property type="protein sequence ID" value="TEW68711.1"/>
    <property type="molecule type" value="Genomic_DNA"/>
</dbReference>
<name>A0A4Y8AJL7_9SPHI</name>
<sequence>MNKTLQILLALLFCASIASAQKIKGHVYDKKSGEALVGATVVLDNTGKATSTGLDGSFEIKGVAEGPATIRISYLTYKTVVQAITVLRKDNPHVKIYMESASKDLGEVTVRATASGSNERDARRIEQNATQVMNIVSGRAIEVSPDLTVANVMQRVSGVSIERNSNGDGQYAILRGMDKRYNYTLVNGVKIPSPDNKYRYVPLDLFPADLLDRLEVYKTLTPNLEGDAIGGAVNMVMKNAPDHFQINANIATGYSQLFFDRNFTSYDASGINHKSPYDLNGSQYKATQADFSKGTLDYTSKKPAPNMVGSMSIGQRFLDSKLGVVLAGSYQNTYRGSNSTFYNSDVVGTDAYAKITSQSYRQYSEQQKRLGLHGKLDYVFNSNNKISLYNVYVNLKNQQLRDQVTTNYNNSVYSESNGNNAELVYSTRSRLTEQQIYNSTLHGDHKFFDGKFKVQWSGVYSTAKNDVPDNATVNLNALKTGDQIAKLSLVNTNPIERRWERNTDEDKAGYLDLTYTVKTAGDNKIDFMAGGLYRDKQRSSYLNKYNLYAPQVPVPGSTTGETRSPLYGVDFQNYTDLNLEVSNQQGGVNNSLTYDAHEKTGAGYGMFKYTSNKLEIIAGARVEHTDQGYNMLFPQGETRPTGSQVYTDVLPSATLKYHLTDKAQLHASYYKALNRPGFYEIVPSKIVNEEYEERGNPDLKRALADNYDLRYELFPGASEQLLVGAFYKRIKDPIEFTFQSDATRPQDIFYTPGNFGTANNYGAEIDYIKFFNKIGIKANYTYTHSRITTPKKSRRINETTGDQEAFLVNQSRPLYGQSEHIANVSLLYKDTKKGWDLQLAGAYTGPRINTVSQFLNNDLWQKGFIQVDASAEKRFKNNISVFVKAGNIVNTPTKLYIKGTNPANETIKEKLVSNGQTLIRADYYGQSYLLGVRYKFN</sequence>
<dbReference type="PANTHER" id="PTHR40980">
    <property type="entry name" value="PLUG DOMAIN-CONTAINING PROTEIN"/>
    <property type="match status" value="1"/>
</dbReference>
<evidence type="ECO:0000313" key="11">
    <source>
        <dbReference type="EMBL" id="MBB3968286.1"/>
    </source>
</evidence>
<dbReference type="Proteomes" id="UP000583101">
    <property type="component" value="Unassembled WGS sequence"/>
</dbReference>
<dbReference type="OrthoDB" id="8727862at2"/>